<name>A0ABU8VCR2_9BURK</name>
<evidence type="ECO:0008006" key="3">
    <source>
        <dbReference type="Google" id="ProtNLM"/>
    </source>
</evidence>
<accession>A0ABU8VCR2</accession>
<protein>
    <recommendedName>
        <fullName evidence="3">Acyl-CoA dehydrogenase/oxidase C-terminal domain-containing protein</fullName>
    </recommendedName>
</protein>
<evidence type="ECO:0000313" key="2">
    <source>
        <dbReference type="Proteomes" id="UP001365846"/>
    </source>
</evidence>
<comment type="caution">
    <text evidence="1">The sequence shown here is derived from an EMBL/GenBank/DDBJ whole genome shotgun (WGS) entry which is preliminary data.</text>
</comment>
<organism evidence="1 2">
    <name type="scientific">Variovorax ureilyticus</name>
    <dbReference type="NCBI Taxonomy" id="1836198"/>
    <lineage>
        <taxon>Bacteria</taxon>
        <taxon>Pseudomonadati</taxon>
        <taxon>Pseudomonadota</taxon>
        <taxon>Betaproteobacteria</taxon>
        <taxon>Burkholderiales</taxon>
        <taxon>Comamonadaceae</taxon>
        <taxon>Variovorax</taxon>
    </lineage>
</organism>
<dbReference type="Gene3D" id="1.20.140.10">
    <property type="entry name" value="Butyryl-CoA Dehydrogenase, subunit A, domain 3"/>
    <property type="match status" value="1"/>
</dbReference>
<dbReference type="Proteomes" id="UP001365846">
    <property type="component" value="Unassembled WGS sequence"/>
</dbReference>
<reference evidence="1 2" key="1">
    <citation type="submission" date="2024-03" db="EMBL/GenBank/DDBJ databases">
        <title>Novel species of the genus Variovorax.</title>
        <authorList>
            <person name="Liu Q."/>
            <person name="Xin Y.-H."/>
        </authorList>
    </citation>
    <scope>NUCLEOTIDE SEQUENCE [LARGE SCALE GENOMIC DNA]</scope>
    <source>
        <strain evidence="1 2">KACC 18899</strain>
    </source>
</reference>
<dbReference type="RefSeq" id="WP_340356281.1">
    <property type="nucleotide sequence ID" value="NZ_JBBKZU010000003.1"/>
</dbReference>
<evidence type="ECO:0000313" key="1">
    <source>
        <dbReference type="EMBL" id="MEJ8810962.1"/>
    </source>
</evidence>
<sequence>MPKPPFRKCECRFAAVSPLIGSTSAMIYGGTDEIQRNMLARQVLGL</sequence>
<dbReference type="EMBL" id="JBBKZU010000003">
    <property type="protein sequence ID" value="MEJ8810962.1"/>
    <property type="molecule type" value="Genomic_DNA"/>
</dbReference>
<proteinExistence type="predicted"/>
<keyword evidence="2" id="KW-1185">Reference proteome</keyword>
<gene>
    <name evidence="1" type="ORF">WKW77_07760</name>
</gene>